<dbReference type="InterPro" id="IPR000944">
    <property type="entry name" value="Tscrpt_reg_Rrf2"/>
</dbReference>
<dbReference type="InterPro" id="IPR036388">
    <property type="entry name" value="WH-like_DNA-bd_sf"/>
</dbReference>
<name>A0ABX9A416_9SPHN</name>
<dbReference type="Proteomes" id="UP000824321">
    <property type="component" value="Chromosome"/>
</dbReference>
<organism evidence="1 2">
    <name type="scientific">Qipengyuania gelatinilytica</name>
    <dbReference type="NCBI Taxonomy" id="2867231"/>
    <lineage>
        <taxon>Bacteria</taxon>
        <taxon>Pseudomonadati</taxon>
        <taxon>Pseudomonadota</taxon>
        <taxon>Alphaproteobacteria</taxon>
        <taxon>Sphingomonadales</taxon>
        <taxon>Erythrobacteraceae</taxon>
        <taxon>Qipengyuania</taxon>
    </lineage>
</organism>
<sequence length="168" mass="17484">MSQGVEWAVHACTVLAPLGPEKVLSLAALADFHGIGTTYMAKQMQLLSRAGLVATTRGATGGYTLARSASEISLYDIVRAIEGPAPLFRCTEIRQQGPCGKRSADCRAPCGIAAAFAKAEAAWRDCLKAVSVADMVSDAAAASSSAEISAAVEWLGLKATTRPGKRML</sequence>
<evidence type="ECO:0000313" key="1">
    <source>
        <dbReference type="EMBL" id="QZD96015.1"/>
    </source>
</evidence>
<evidence type="ECO:0000313" key="2">
    <source>
        <dbReference type="Proteomes" id="UP000824321"/>
    </source>
</evidence>
<dbReference type="PANTHER" id="PTHR33221">
    <property type="entry name" value="WINGED HELIX-TURN-HELIX TRANSCRIPTIONAL REGULATOR, RRF2 FAMILY"/>
    <property type="match status" value="1"/>
</dbReference>
<dbReference type="InterPro" id="IPR030489">
    <property type="entry name" value="TR_Rrf2-type_CS"/>
</dbReference>
<dbReference type="InterPro" id="IPR036390">
    <property type="entry name" value="WH_DNA-bd_sf"/>
</dbReference>
<accession>A0ABX9A416</accession>
<dbReference type="SUPFAM" id="SSF46785">
    <property type="entry name" value="Winged helix' DNA-binding domain"/>
    <property type="match status" value="1"/>
</dbReference>
<proteinExistence type="predicted"/>
<dbReference type="PROSITE" id="PS01332">
    <property type="entry name" value="HTH_RRF2_1"/>
    <property type="match status" value="1"/>
</dbReference>
<reference evidence="1 2" key="1">
    <citation type="submission" date="2021-08" db="EMBL/GenBank/DDBJ databases">
        <title>Comparative Genomics Analysis of the Genus Qipengyuania Reveals Extensive Genetic Diversity and Metabolic Versatility, Including the Description of Fifteen Novel Species.</title>
        <authorList>
            <person name="Liu Y."/>
        </authorList>
    </citation>
    <scope>NUCLEOTIDE SEQUENCE [LARGE SCALE GENOMIC DNA]</scope>
    <source>
        <strain evidence="1 2">1NDH1</strain>
    </source>
</reference>
<dbReference type="NCBIfam" id="TIGR00738">
    <property type="entry name" value="rrf2_super"/>
    <property type="match status" value="1"/>
</dbReference>
<dbReference type="Pfam" id="PF02082">
    <property type="entry name" value="Rrf2"/>
    <property type="match status" value="1"/>
</dbReference>
<dbReference type="Gene3D" id="1.10.10.10">
    <property type="entry name" value="Winged helix-like DNA-binding domain superfamily/Winged helix DNA-binding domain"/>
    <property type="match status" value="1"/>
</dbReference>
<dbReference type="PROSITE" id="PS51197">
    <property type="entry name" value="HTH_RRF2_2"/>
    <property type="match status" value="1"/>
</dbReference>
<dbReference type="RefSeq" id="WP_221431740.1">
    <property type="nucleotide sequence ID" value="NZ_CP081294.1"/>
</dbReference>
<dbReference type="EMBL" id="CP081294">
    <property type="protein sequence ID" value="QZD96015.1"/>
    <property type="molecule type" value="Genomic_DNA"/>
</dbReference>
<keyword evidence="2" id="KW-1185">Reference proteome</keyword>
<dbReference type="PANTHER" id="PTHR33221:SF13">
    <property type="entry name" value="TRANSCRIPTIONAL REGULATOR-RELATED"/>
    <property type="match status" value="1"/>
</dbReference>
<gene>
    <name evidence="1" type="ORF">K3136_04720</name>
</gene>
<protein>
    <submittedName>
        <fullName evidence="1">Rrf2 family transcriptional regulator</fullName>
    </submittedName>
</protein>